<dbReference type="EMBL" id="JADCKF010000003">
    <property type="protein sequence ID" value="MBE5055116.1"/>
    <property type="molecule type" value="Genomic_DNA"/>
</dbReference>
<accession>A0ABR9R8W1</accession>
<keyword evidence="2" id="KW-1185">Reference proteome</keyword>
<gene>
    <name evidence="1" type="ORF">INF37_03750</name>
</gene>
<protein>
    <submittedName>
        <fullName evidence="1">Uncharacterized protein</fullName>
    </submittedName>
</protein>
<sequence length="108" mass="12603">MMTMENKLLKELYDHFYVRPELDEQENEVEECHKALIAALEKPERKLVLRIIDAQDSIREQTSLDSFIAGFELAWRLSAEVHNDENERSFSCRARRAGARFVSDEGSE</sequence>
<dbReference type="Proteomes" id="UP000806211">
    <property type="component" value="Unassembled WGS sequence"/>
</dbReference>
<evidence type="ECO:0000313" key="1">
    <source>
        <dbReference type="EMBL" id="MBE5055116.1"/>
    </source>
</evidence>
<dbReference type="Pfam" id="PF20648">
    <property type="entry name" value="DUF6809"/>
    <property type="match status" value="1"/>
</dbReference>
<evidence type="ECO:0000313" key="2">
    <source>
        <dbReference type="Proteomes" id="UP000806211"/>
    </source>
</evidence>
<proteinExistence type="predicted"/>
<organism evidence="1 2">
    <name type="scientific">Pseudoflavonifractor gallinarum</name>
    <dbReference type="NCBI Taxonomy" id="2779352"/>
    <lineage>
        <taxon>Bacteria</taxon>
        <taxon>Bacillati</taxon>
        <taxon>Bacillota</taxon>
        <taxon>Clostridia</taxon>
        <taxon>Eubacteriales</taxon>
        <taxon>Oscillospiraceae</taxon>
        <taxon>Pseudoflavonifractor</taxon>
    </lineage>
</organism>
<reference evidence="1 2" key="1">
    <citation type="submission" date="2020-10" db="EMBL/GenBank/DDBJ databases">
        <title>ChiBAC.</title>
        <authorList>
            <person name="Zenner C."/>
            <person name="Hitch T.C.A."/>
            <person name="Clavel T."/>
        </authorList>
    </citation>
    <scope>NUCLEOTIDE SEQUENCE [LARGE SCALE GENOMIC DNA]</scope>
    <source>
        <strain evidence="1 2">DSM 107456</strain>
    </source>
</reference>
<name>A0ABR9R8W1_9FIRM</name>
<dbReference type="InterPro" id="IPR049215">
    <property type="entry name" value="DUF6809"/>
</dbReference>
<comment type="caution">
    <text evidence="1">The sequence shown here is derived from an EMBL/GenBank/DDBJ whole genome shotgun (WGS) entry which is preliminary data.</text>
</comment>